<feature type="transmembrane region" description="Helical" evidence="1">
    <location>
        <begin position="189"/>
        <end position="210"/>
    </location>
</feature>
<feature type="transmembrane region" description="Helical" evidence="1">
    <location>
        <begin position="236"/>
        <end position="259"/>
    </location>
</feature>
<proteinExistence type="predicted"/>
<feature type="transmembrane region" description="Helical" evidence="1">
    <location>
        <begin position="143"/>
        <end position="169"/>
    </location>
</feature>
<dbReference type="EMBL" id="KV423924">
    <property type="protein sequence ID" value="KZT61304.1"/>
    <property type="molecule type" value="Genomic_DNA"/>
</dbReference>
<keyword evidence="1" id="KW-1133">Transmembrane helix</keyword>
<feature type="transmembrane region" description="Helical" evidence="1">
    <location>
        <begin position="20"/>
        <end position="38"/>
    </location>
</feature>
<keyword evidence="3" id="KW-1185">Reference proteome</keyword>
<accession>A0A165J2Z8</accession>
<protein>
    <submittedName>
        <fullName evidence="2">Uncharacterized protein</fullName>
    </submittedName>
</protein>
<name>A0A165J2Z8_9BASI</name>
<gene>
    <name evidence="2" type="ORF">CALCODRAFT_491410</name>
</gene>
<feature type="transmembrane region" description="Helical" evidence="1">
    <location>
        <begin position="107"/>
        <end position="131"/>
    </location>
</feature>
<feature type="transmembrane region" description="Helical" evidence="1">
    <location>
        <begin position="265"/>
        <end position="283"/>
    </location>
</feature>
<organism evidence="2 3">
    <name type="scientific">Calocera cornea HHB12733</name>
    <dbReference type="NCBI Taxonomy" id="1353952"/>
    <lineage>
        <taxon>Eukaryota</taxon>
        <taxon>Fungi</taxon>
        <taxon>Dikarya</taxon>
        <taxon>Basidiomycota</taxon>
        <taxon>Agaricomycotina</taxon>
        <taxon>Dacrymycetes</taxon>
        <taxon>Dacrymycetales</taxon>
        <taxon>Dacrymycetaceae</taxon>
        <taxon>Calocera</taxon>
    </lineage>
</organism>
<evidence type="ECO:0000256" key="1">
    <source>
        <dbReference type="SAM" id="Phobius"/>
    </source>
</evidence>
<evidence type="ECO:0000313" key="2">
    <source>
        <dbReference type="EMBL" id="KZT61304.1"/>
    </source>
</evidence>
<sequence length="316" mass="35609">MDQLTHMIEFTATGAIMGQWLLGMSTLVTVVLLYLLSYVQAASARASARVFGWVPRELLGQAGIALGLTLFDYIYFSFRNMRFVVGLVDSPTSEALALYYIDATNWRFIGSVITWLCKTAFADLVMLLRAVKLFQNNDRLGGVLGYYSVLAFLSILYLGTLAAGLVTWVGLLRPSAATFDDLLEHSATFFMSIHCGYNVLVTLLISFVYWRAMSHQFKMMTVAQLALRSFSAGNMLYTMLITVLVVLYQKQLLFVYFWYDITQPLMTMSFTVPMLLTGFARILPIAAATMKATTAHERHPCDLRRDLRVRAARDRP</sequence>
<reference evidence="2 3" key="1">
    <citation type="journal article" date="2016" name="Mol. Biol. Evol.">
        <title>Comparative Genomics of Early-Diverging Mushroom-Forming Fungi Provides Insights into the Origins of Lignocellulose Decay Capabilities.</title>
        <authorList>
            <person name="Nagy L.G."/>
            <person name="Riley R."/>
            <person name="Tritt A."/>
            <person name="Adam C."/>
            <person name="Daum C."/>
            <person name="Floudas D."/>
            <person name="Sun H."/>
            <person name="Yadav J.S."/>
            <person name="Pangilinan J."/>
            <person name="Larsson K.H."/>
            <person name="Matsuura K."/>
            <person name="Barry K."/>
            <person name="Labutti K."/>
            <person name="Kuo R."/>
            <person name="Ohm R.A."/>
            <person name="Bhattacharya S.S."/>
            <person name="Shirouzu T."/>
            <person name="Yoshinaga Y."/>
            <person name="Martin F.M."/>
            <person name="Grigoriev I.V."/>
            <person name="Hibbett D.S."/>
        </authorList>
    </citation>
    <scope>NUCLEOTIDE SEQUENCE [LARGE SCALE GENOMIC DNA]</scope>
    <source>
        <strain evidence="2 3">HHB12733</strain>
    </source>
</reference>
<dbReference type="AlphaFoldDB" id="A0A165J2Z8"/>
<keyword evidence="1" id="KW-0472">Membrane</keyword>
<keyword evidence="1" id="KW-0812">Transmembrane</keyword>
<dbReference type="InParanoid" id="A0A165J2Z8"/>
<evidence type="ECO:0000313" key="3">
    <source>
        <dbReference type="Proteomes" id="UP000076842"/>
    </source>
</evidence>
<dbReference type="Proteomes" id="UP000076842">
    <property type="component" value="Unassembled WGS sequence"/>
</dbReference>
<feature type="transmembrane region" description="Helical" evidence="1">
    <location>
        <begin position="58"/>
        <end position="76"/>
    </location>
</feature>
<dbReference type="OrthoDB" id="3380644at2759"/>